<feature type="compositionally biased region" description="Low complexity" evidence="17">
    <location>
        <begin position="1151"/>
        <end position="1165"/>
    </location>
</feature>
<dbReference type="CDD" id="cd09233">
    <property type="entry name" value="ACE1-Sec16-like"/>
    <property type="match status" value="1"/>
</dbReference>
<feature type="compositionally biased region" description="Polar residues" evidence="17">
    <location>
        <begin position="159"/>
        <end position="168"/>
    </location>
</feature>
<feature type="region of interest" description="Disordered" evidence="17">
    <location>
        <begin position="1685"/>
        <end position="1709"/>
    </location>
</feature>
<feature type="compositionally biased region" description="Polar residues" evidence="17">
    <location>
        <begin position="201"/>
        <end position="210"/>
    </location>
</feature>
<evidence type="ECO:0000256" key="16">
    <source>
        <dbReference type="RuleBase" id="RU364101"/>
    </source>
</evidence>
<dbReference type="PANTHER" id="PTHR13402:SF13">
    <property type="entry name" value="PROTEIN TRANSPORT PROTEIN SEC16A"/>
    <property type="match status" value="1"/>
</dbReference>
<evidence type="ECO:0000256" key="10">
    <source>
        <dbReference type="ARBA" id="ARBA00022824"/>
    </source>
</evidence>
<feature type="region of interest" description="Disordered" evidence="17">
    <location>
        <begin position="781"/>
        <end position="1050"/>
    </location>
</feature>
<keyword evidence="10 16" id="KW-0256">Endoplasmic reticulum</keyword>
<feature type="compositionally biased region" description="Pro residues" evidence="17">
    <location>
        <begin position="978"/>
        <end position="1009"/>
    </location>
</feature>
<feature type="compositionally biased region" description="Basic residues" evidence="17">
    <location>
        <begin position="1141"/>
        <end position="1150"/>
    </location>
</feature>
<feature type="compositionally biased region" description="Low complexity" evidence="17">
    <location>
        <begin position="32"/>
        <end position="54"/>
    </location>
</feature>
<feature type="compositionally biased region" description="Low complexity" evidence="17">
    <location>
        <begin position="967"/>
        <end position="977"/>
    </location>
</feature>
<evidence type="ECO:0000256" key="5">
    <source>
        <dbReference type="ARBA" id="ARBA00004556"/>
    </source>
</evidence>
<comment type="subunit">
    <text evidence="16">SEC16A and SEC16B are each present in multiple copies in a heteromeric complex.</text>
</comment>
<keyword evidence="9" id="KW-0597">Phosphoprotein</keyword>
<feature type="domain" description="Sec16 Sec23-binding" evidence="18">
    <location>
        <begin position="1407"/>
        <end position="1636"/>
    </location>
</feature>
<feature type="region of interest" description="Disordered" evidence="17">
    <location>
        <begin position="458"/>
        <end position="495"/>
    </location>
</feature>
<feature type="region of interest" description="Disordered" evidence="17">
    <location>
        <begin position="1"/>
        <end position="348"/>
    </location>
</feature>
<evidence type="ECO:0000256" key="2">
    <source>
        <dbReference type="ARBA" id="ARBA00004406"/>
    </source>
</evidence>
<feature type="compositionally biased region" description="Polar residues" evidence="17">
    <location>
        <begin position="1685"/>
        <end position="1694"/>
    </location>
</feature>
<comment type="similarity">
    <text evidence="6 16">Belongs to the SEC16 family.</text>
</comment>
<feature type="compositionally biased region" description="Polar residues" evidence="17">
    <location>
        <begin position="1825"/>
        <end position="1841"/>
    </location>
</feature>
<keyword evidence="14 16" id="KW-0333">Golgi apparatus</keyword>
<feature type="compositionally biased region" description="Polar residues" evidence="17">
    <location>
        <begin position="781"/>
        <end position="805"/>
    </location>
</feature>
<feature type="compositionally biased region" description="Pro residues" evidence="17">
    <location>
        <begin position="1741"/>
        <end position="1753"/>
    </location>
</feature>
<dbReference type="GO" id="GO:0007029">
    <property type="term" value="P:endoplasmic reticulum organization"/>
    <property type="evidence" value="ECO:0007669"/>
    <property type="project" value="UniProtKB-ARBA"/>
</dbReference>
<keyword evidence="7 16" id="KW-0813">Transport</keyword>
<comment type="subcellular location">
    <subcellularLocation>
        <location evidence="3">Cytoplasm</location>
        <location evidence="3">Cytosol</location>
    </subcellularLocation>
    <subcellularLocation>
        <location evidence="5">Cytoplasm</location>
        <location evidence="5">Perinuclear region</location>
    </subcellularLocation>
    <subcellularLocation>
        <location evidence="2">Endoplasmic reticulum membrane</location>
        <topology evidence="2">Peripheral membrane protein</topology>
    </subcellularLocation>
    <subcellularLocation>
        <location evidence="1">Golgi apparatus membrane</location>
        <topology evidence="1">Peripheral membrane protein</topology>
    </subcellularLocation>
    <subcellularLocation>
        <location evidence="4">Microsome membrane</location>
    </subcellularLocation>
</comment>
<dbReference type="Gene3D" id="1.25.40.1030">
    <property type="match status" value="1"/>
</dbReference>
<feature type="compositionally biased region" description="Polar residues" evidence="17">
    <location>
        <begin position="645"/>
        <end position="657"/>
    </location>
</feature>
<feature type="region of interest" description="Disordered" evidence="17">
    <location>
        <begin position="1113"/>
        <end position="1165"/>
    </location>
</feature>
<feature type="compositionally biased region" description="Polar residues" evidence="17">
    <location>
        <begin position="1764"/>
        <end position="1777"/>
    </location>
</feature>
<evidence type="ECO:0000256" key="7">
    <source>
        <dbReference type="ARBA" id="ARBA00022448"/>
    </source>
</evidence>
<sequence>MQPPPRTGPPGASGPPPSGPNMFRRTRPYKHTTAATATVPPATQPMTDPFAFVRAPPPVAAGGLPTIPNSNPPPMQAPLNSMYSQPGGGLPPQPHTMDVPAAPLGAPPSSLSGVTLFNPHSTASPGGYTSAHTEQGYFSSREQTSSMALEPLPVASALAPSQTPFNQEFQGQPPPQSGSFQPVPPTTSSSQWAPDHGSRPPSVQNYFQPTSDPPPQPFNIHPQPQMYPSHTPSPHHNIPTPPTQPGHPQMPASLSPQTPIKASSSQFSNPNASQQHNSHFQTESYFSQSSAPHDSLFSQPPQDSGYHQMGAGLGHLQPMPDFAESQHRSNMEPGPSTAPEPVPYSQESSALSMFFKDDVENEETLAGERNKAVNGIHGSFQHHNNTQAYSSHADVPLDYQGTSVRDGSHASQGNTHRPHDSQYDLVENLECVPNQEVLPSETHGSPAATADHAVDQFETGPNLETPDSVPRPMRSASVSSNYSNMSHGSGTGTRRHQGVVGTFIQQESPRLIDDANPPAATGGYFEQIDSFPAGVMGARQSSLEQMLPPTPSPPKPTGIFQASANSSFEPVRSHGVGVRPAEVDMANIVAEGATDSTPGNLEQPPDNMENIYGPGHPLLAGAGVGVPHLTHPVVHSHSRPSSRSYGANQPCESPATTLWAQNDPASLGTNILLAPAAPTVLAPLREPSADVIQPPEDGPLDLQPPQRVQPTAQQHSENLENPPKVSEAEQTDSQGSLGYASLLVSESLHQPVLIAPPVSNCSVIPPGAPPQAVSQVSLLETTPPQGSQGQGANTSQPHSVTSNLNPLFAPAPLNFSSSVSNQGPLNLTRDNTDASKSEMTAPLQTRPVHPPLSRGQSLGGDSHSAPQVIPPASLVTATPPQSSNGFYLQVTKDAQQGQRMEGNAPVQTPASSSTPQVLSAPSQTAANTQPTPTEPPKSSDSQRSLQGQGDAPPVPVSGTQPSRGQYPTPAQGPATGSAPPPAASYPAGPGGPLPPGASQPNPAEPPRPPSSVGGQQGYGPPPPGQMYSGYYGNYGEYPDSRAPYPPGQYPPPFVDPRVQQYYQVCGQTSYFTMLAYESMQQTNRVILDLQTLYTHRREGYDDQWRYYPGYDPSFDDEYQRNEGDEFDRRSVHSEQSAHSVHSSHSHHSRRSSFSSRSQQSQVYRSQPDLVSAVYDTTSSTLAVDYSYAQYPNPADASQNYSQYLYPSEYTANSTWVAPEQPPPRPVTPEKFTIPHRCARFGPGGHLVQVLPNLPSAGQPALVDIYNMETMLQDTRDQAELRAFPGPLVKEETHKVDVIKFSQNKALECSRDNNLLDRDSARLLWDFIMLLCRQNGTVVGTDIADLLLKEHRSVWLPGKSPNEANLIDFNNEPLARAEEEPGAGPLSLLSDTFMTVPENVGKETERFRELLLFGRKKDALEAAMKGGLWGHALLLASKMDNRTHARVMTRFANSLPINDPLQTVYQLMSGRMPASATCCGEEKWGDWRPHLAMVLSNLTHTLDLDTRTITTMGDTLASKGLIDAAHFCYLMAQVGLGVFTKKSTKMVLIGSNHSLPFYQFATNEAIQRTEAYEYAQSLGSQPCSLPNFQVFKLIYACRLAEAGLCAQAFHYCEVISRTVLVQPSYYSPVFINQIIQVSTYSLRFFDPQLKEKPEQELFNEPEWLIHLRQLDGQIRTGVITYNADRTTPTQFDCSTPSSELDEPSPPEPYNMPVKADGPTSNNPLMSSLLPGPPPQGIQLMPPGDPGFAPPPFQPQPENSDMYPGANQQQCAPPSQIGQMSPHMPPQVPHSPVQMNHPPQHMPQHMPPSPGHVPLANQPFQAPPEMQTAQQIPSSPTRGSLTPQMDFYDQMAYMVSGSGRRSRTTSQSSVHMVPGRRSRTTSESSTHSGGRERSNSAIKQASPPPPSIPEQPRKEEAKKAKKDSPKKSGGGWLNWLYRKGKNEAHLPDDKNKSIVWDEKKQRWVDLNEPEEEVCNGTKSRYVDVLNPSRAAKPGGLAPAPVDIFAPLAPMPMPANLFVPSSGVCHTKLCPS</sequence>
<name>A0A7N6C320_ANATE</name>
<accession>A0A7N6C320</accession>
<evidence type="ECO:0000256" key="15">
    <source>
        <dbReference type="ARBA" id="ARBA00023136"/>
    </source>
</evidence>
<evidence type="ECO:0000256" key="14">
    <source>
        <dbReference type="ARBA" id="ARBA00023034"/>
    </source>
</evidence>
<protein>
    <recommendedName>
        <fullName evidence="16">Protein transport protein sec16</fullName>
    </recommendedName>
</protein>
<dbReference type="GO" id="GO:0005829">
    <property type="term" value="C:cytosol"/>
    <property type="evidence" value="ECO:0007669"/>
    <property type="project" value="UniProtKB-SubCell"/>
</dbReference>
<keyword evidence="8" id="KW-0963">Cytoplasm</keyword>
<dbReference type="GO" id="GO:0070971">
    <property type="term" value="C:endoplasmic reticulum exit site"/>
    <property type="evidence" value="ECO:0007669"/>
    <property type="project" value="UniProtKB-ARBA"/>
</dbReference>
<feature type="region of interest" description="Disordered" evidence="17">
    <location>
        <begin position="1854"/>
        <end position="1932"/>
    </location>
</feature>
<feature type="compositionally biased region" description="Polar residues" evidence="17">
    <location>
        <begin position="130"/>
        <end position="147"/>
    </location>
</feature>
<dbReference type="InterPro" id="IPR024298">
    <property type="entry name" value="Sec16_Sec23-bd"/>
</dbReference>
<evidence type="ECO:0000256" key="9">
    <source>
        <dbReference type="ARBA" id="ARBA00022553"/>
    </source>
</evidence>
<dbReference type="Ensembl" id="ENSATET00000039904.1">
    <property type="protein sequence ID" value="ENSATEP00000071003.1"/>
    <property type="gene ID" value="ENSATEG00000013761.3"/>
</dbReference>
<evidence type="ECO:0000256" key="8">
    <source>
        <dbReference type="ARBA" id="ARBA00022490"/>
    </source>
</evidence>
<evidence type="ECO:0000259" key="19">
    <source>
        <dbReference type="Pfam" id="PF12932"/>
    </source>
</evidence>
<dbReference type="GO" id="GO:0051668">
    <property type="term" value="P:localization within membrane"/>
    <property type="evidence" value="ECO:0007669"/>
    <property type="project" value="UniProtKB-ARBA"/>
</dbReference>
<feature type="compositionally biased region" description="Polar residues" evidence="17">
    <location>
        <begin position="814"/>
        <end position="829"/>
    </location>
</feature>
<feature type="compositionally biased region" description="Polar residues" evidence="17">
    <location>
        <begin position="400"/>
        <end position="415"/>
    </location>
</feature>
<evidence type="ECO:0000256" key="3">
    <source>
        <dbReference type="ARBA" id="ARBA00004514"/>
    </source>
</evidence>
<evidence type="ECO:0000256" key="12">
    <source>
        <dbReference type="ARBA" id="ARBA00022892"/>
    </source>
</evidence>
<feature type="compositionally biased region" description="Low complexity" evidence="17">
    <location>
        <begin position="1790"/>
        <end position="1802"/>
    </location>
</feature>
<feature type="compositionally biased region" description="Polar residues" evidence="17">
    <location>
        <begin position="252"/>
        <end position="302"/>
    </location>
</feature>
<feature type="domain" description="Sec16 central conserved" evidence="19">
    <location>
        <begin position="1237"/>
        <end position="1335"/>
    </location>
</feature>
<evidence type="ECO:0000256" key="4">
    <source>
        <dbReference type="ARBA" id="ARBA00004524"/>
    </source>
</evidence>
<evidence type="ECO:0000256" key="6">
    <source>
        <dbReference type="ARBA" id="ARBA00005927"/>
    </source>
</evidence>
<feature type="compositionally biased region" description="Basic and acidic residues" evidence="17">
    <location>
        <begin position="1117"/>
        <end position="1132"/>
    </location>
</feature>
<dbReference type="Proteomes" id="UP000265040">
    <property type="component" value="Chromosome 12"/>
</dbReference>
<evidence type="ECO:0000256" key="17">
    <source>
        <dbReference type="SAM" id="MobiDB-lite"/>
    </source>
</evidence>
<reference evidence="20" key="2">
    <citation type="submission" date="2025-08" db="UniProtKB">
        <authorList>
            <consortium name="Ensembl"/>
        </authorList>
    </citation>
    <scope>IDENTIFICATION</scope>
</reference>
<dbReference type="GO" id="GO:0000139">
    <property type="term" value="C:Golgi membrane"/>
    <property type="evidence" value="ECO:0007669"/>
    <property type="project" value="UniProtKB-SubCell"/>
</dbReference>
<proteinExistence type="inferred from homology"/>
<dbReference type="PANTHER" id="PTHR13402">
    <property type="entry name" value="RGPR-RELATED"/>
    <property type="match status" value="1"/>
</dbReference>
<evidence type="ECO:0000313" key="21">
    <source>
        <dbReference type="Proteomes" id="UP000265040"/>
    </source>
</evidence>
<feature type="compositionally biased region" description="Low complexity" evidence="17">
    <location>
        <begin position="475"/>
        <end position="488"/>
    </location>
</feature>
<dbReference type="Pfam" id="PF12932">
    <property type="entry name" value="Sec16"/>
    <property type="match status" value="1"/>
</dbReference>
<feature type="compositionally biased region" description="Polar residues" evidence="17">
    <location>
        <begin position="706"/>
        <end position="716"/>
    </location>
</feature>
<dbReference type="GO" id="GO:0012507">
    <property type="term" value="C:ER to Golgi transport vesicle membrane"/>
    <property type="evidence" value="ECO:0007669"/>
    <property type="project" value="TreeGrafter"/>
</dbReference>
<gene>
    <name evidence="20" type="primary">SEC16A</name>
</gene>
<keyword evidence="11" id="KW-0492">Microsome</keyword>
<comment type="function">
    <text evidence="16">Plays a role in the organization of the endoplasmic reticulum exit sites (ERES), also known as transitional endoplasmic reticulum (tER). Required for secretory cargo traffic from the endoplasmic reticulum to the Golgi apparatus.</text>
</comment>
<keyword evidence="12 16" id="KW-0931">ER-Golgi transport</keyword>
<reference evidence="20" key="3">
    <citation type="submission" date="2025-09" db="UniProtKB">
        <authorList>
            <consortium name="Ensembl"/>
        </authorList>
    </citation>
    <scope>IDENTIFICATION</scope>
</reference>
<feature type="compositionally biased region" description="Basic and acidic residues" evidence="17">
    <location>
        <begin position="1909"/>
        <end position="1924"/>
    </location>
</feature>
<dbReference type="GO" id="GO:0005789">
    <property type="term" value="C:endoplasmic reticulum membrane"/>
    <property type="evidence" value="ECO:0007669"/>
    <property type="project" value="UniProtKB-SubCell"/>
</dbReference>
<dbReference type="InterPro" id="IPR024340">
    <property type="entry name" value="Sec16_CCD"/>
</dbReference>
<feature type="region of interest" description="Disordered" evidence="17">
    <location>
        <begin position="1740"/>
        <end position="1841"/>
    </location>
</feature>
<evidence type="ECO:0000256" key="11">
    <source>
        <dbReference type="ARBA" id="ARBA00022848"/>
    </source>
</evidence>
<feature type="compositionally biased region" description="Low complexity" evidence="17">
    <location>
        <begin position="1854"/>
        <end position="1867"/>
    </location>
</feature>
<feature type="compositionally biased region" description="Polar residues" evidence="17">
    <location>
        <begin position="905"/>
        <end position="947"/>
    </location>
</feature>
<dbReference type="OrthoDB" id="8918678at2759"/>
<reference evidence="20" key="1">
    <citation type="submission" date="2021-04" db="EMBL/GenBank/DDBJ databases">
        <authorList>
            <consortium name="Wellcome Sanger Institute Data Sharing"/>
        </authorList>
    </citation>
    <scope>NUCLEOTIDE SEQUENCE [LARGE SCALE GENOMIC DNA]</scope>
</reference>
<feature type="compositionally biased region" description="Low complexity" evidence="17">
    <location>
        <begin position="100"/>
        <end position="113"/>
    </location>
</feature>
<organism evidence="20 21">
    <name type="scientific">Anabas testudineus</name>
    <name type="common">Climbing perch</name>
    <name type="synonym">Anthias testudineus</name>
    <dbReference type="NCBI Taxonomy" id="64144"/>
    <lineage>
        <taxon>Eukaryota</taxon>
        <taxon>Metazoa</taxon>
        <taxon>Chordata</taxon>
        <taxon>Craniata</taxon>
        <taxon>Vertebrata</taxon>
        <taxon>Euteleostomi</taxon>
        <taxon>Actinopterygii</taxon>
        <taxon>Neopterygii</taxon>
        <taxon>Teleostei</taxon>
        <taxon>Neoteleostei</taxon>
        <taxon>Acanthomorphata</taxon>
        <taxon>Anabantaria</taxon>
        <taxon>Anabantiformes</taxon>
        <taxon>Anabantoidei</taxon>
        <taxon>Anabantidae</taxon>
        <taxon>Anabas</taxon>
    </lineage>
</organism>
<keyword evidence="13 16" id="KW-0653">Protein transport</keyword>
<dbReference type="GO" id="GO:0015031">
    <property type="term" value="P:protein transport"/>
    <property type="evidence" value="ECO:0007669"/>
    <property type="project" value="UniProtKB-KW"/>
</dbReference>
<dbReference type="FunFam" id="1.25.40.1030:FF:000002">
    <property type="entry name" value="Protein transport protein sec16"/>
    <property type="match status" value="1"/>
</dbReference>
<dbReference type="GO" id="GO:0016192">
    <property type="term" value="P:vesicle-mediated transport"/>
    <property type="evidence" value="ECO:0007669"/>
    <property type="project" value="UniProtKB-KW"/>
</dbReference>
<dbReference type="Pfam" id="PF12931">
    <property type="entry name" value="TPR_Sec16"/>
    <property type="match status" value="1"/>
</dbReference>
<keyword evidence="15 16" id="KW-0472">Membrane</keyword>
<dbReference type="GO" id="GO:0070973">
    <property type="term" value="P:protein localization to endoplasmic reticulum exit site"/>
    <property type="evidence" value="ECO:0007669"/>
    <property type="project" value="TreeGrafter"/>
</dbReference>
<evidence type="ECO:0000256" key="1">
    <source>
        <dbReference type="ARBA" id="ARBA00004395"/>
    </source>
</evidence>
<feature type="region of interest" description="Disordered" evidence="17">
    <location>
        <begin position="397"/>
        <end position="420"/>
    </location>
</feature>
<dbReference type="GeneTree" id="ENSGT00940000159324"/>
<evidence type="ECO:0000259" key="18">
    <source>
        <dbReference type="Pfam" id="PF12931"/>
    </source>
</evidence>
<feature type="region of interest" description="Disordered" evidence="17">
    <location>
        <begin position="632"/>
        <end position="657"/>
    </location>
</feature>
<dbReference type="GO" id="GO:0007030">
    <property type="term" value="P:Golgi organization"/>
    <property type="evidence" value="ECO:0007669"/>
    <property type="project" value="TreeGrafter"/>
</dbReference>
<evidence type="ECO:0000256" key="13">
    <source>
        <dbReference type="ARBA" id="ARBA00022927"/>
    </source>
</evidence>
<feature type="compositionally biased region" description="Polar residues" evidence="17">
    <location>
        <begin position="875"/>
        <end position="898"/>
    </location>
</feature>
<feature type="region of interest" description="Disordered" evidence="17">
    <location>
        <begin position="689"/>
        <end position="733"/>
    </location>
</feature>
<dbReference type="GO" id="GO:0048471">
    <property type="term" value="C:perinuclear region of cytoplasm"/>
    <property type="evidence" value="ECO:0007669"/>
    <property type="project" value="UniProtKB-SubCell"/>
</dbReference>
<evidence type="ECO:0000313" key="20">
    <source>
        <dbReference type="Ensembl" id="ENSATEP00000071003.1"/>
    </source>
</evidence>
<feature type="compositionally biased region" description="Pro residues" evidence="17">
    <location>
        <begin position="1"/>
        <end position="19"/>
    </location>
</feature>
<keyword evidence="21" id="KW-1185">Reference proteome</keyword>